<dbReference type="Proteomes" id="UP001178148">
    <property type="component" value="Unassembled WGS sequence"/>
</dbReference>
<evidence type="ECO:0000256" key="1">
    <source>
        <dbReference type="ARBA" id="ARBA00001966"/>
    </source>
</evidence>
<evidence type="ECO:0000256" key="2">
    <source>
        <dbReference type="ARBA" id="ARBA00005065"/>
    </source>
</evidence>
<dbReference type="Pfam" id="PF02445">
    <property type="entry name" value="NadA"/>
    <property type="match status" value="1"/>
</dbReference>
<keyword evidence="7 12" id="KW-0808">Transferase</keyword>
<dbReference type="SUPFAM" id="SSF142754">
    <property type="entry name" value="NadA-like"/>
    <property type="match status" value="1"/>
</dbReference>
<evidence type="ECO:0000256" key="3">
    <source>
        <dbReference type="ARBA" id="ARBA00012669"/>
    </source>
</evidence>
<keyword evidence="9" id="KW-0408">Iron</keyword>
<keyword evidence="10" id="KW-0411">Iron-sulfur</keyword>
<evidence type="ECO:0000313" key="12">
    <source>
        <dbReference type="EMBL" id="MDP0588913.1"/>
    </source>
</evidence>
<protein>
    <recommendedName>
        <fullName evidence="3 11">Quinolinate synthase</fullName>
        <ecNumber evidence="3 11">2.5.1.72</ecNumber>
    </recommendedName>
</protein>
<name>A0AA90SXU1_9GAMM</name>
<evidence type="ECO:0000313" key="13">
    <source>
        <dbReference type="Proteomes" id="UP001178148"/>
    </source>
</evidence>
<evidence type="ECO:0000256" key="8">
    <source>
        <dbReference type="ARBA" id="ARBA00022723"/>
    </source>
</evidence>
<keyword evidence="5" id="KW-0963">Cytoplasm</keyword>
<dbReference type="GO" id="GO:0046872">
    <property type="term" value="F:metal ion binding"/>
    <property type="evidence" value="ECO:0007669"/>
    <property type="project" value="UniProtKB-KW"/>
</dbReference>
<dbReference type="NCBIfam" id="NF006877">
    <property type="entry name" value="PRK09375.1-1"/>
    <property type="match status" value="1"/>
</dbReference>
<comment type="pathway">
    <text evidence="2">Cofactor biosynthesis; NAD(+) biosynthesis; quinolinate from iminoaspartate: step 1/1.</text>
</comment>
<dbReference type="NCBIfam" id="NF006878">
    <property type="entry name" value="PRK09375.1-2"/>
    <property type="match status" value="1"/>
</dbReference>
<keyword evidence="4" id="KW-0004">4Fe-4S</keyword>
<dbReference type="NCBIfam" id="TIGR00550">
    <property type="entry name" value="nadA"/>
    <property type="match status" value="1"/>
</dbReference>
<dbReference type="FunFam" id="3.40.50.10800:FF:000003">
    <property type="entry name" value="Quinolinate synthase A"/>
    <property type="match status" value="1"/>
</dbReference>
<gene>
    <name evidence="12" type="primary">nadA</name>
    <name evidence="12" type="ORF">QS748_06870</name>
</gene>
<evidence type="ECO:0000256" key="6">
    <source>
        <dbReference type="ARBA" id="ARBA00022642"/>
    </source>
</evidence>
<evidence type="ECO:0000256" key="11">
    <source>
        <dbReference type="NCBIfam" id="TIGR00550"/>
    </source>
</evidence>
<evidence type="ECO:0000256" key="7">
    <source>
        <dbReference type="ARBA" id="ARBA00022679"/>
    </source>
</evidence>
<reference evidence="12 13" key="1">
    <citation type="journal article" date="2023" name="bioRxiv">
        <title>An intranuclear bacterial parasite of deep-sea mussels expresses apoptosis inhibitors acquired from its host.</title>
        <authorList>
            <person name="Gonzalez Porras M.A."/>
            <person name="Assie A."/>
            <person name="Tietjen M."/>
            <person name="Violette M."/>
            <person name="Kleiner M."/>
            <person name="Gruber-Vodicka H."/>
            <person name="Dubilier N."/>
            <person name="Leisch N."/>
        </authorList>
    </citation>
    <scope>NUCLEOTIDE SEQUENCE [LARGE SCALE GENOMIC DNA]</scope>
    <source>
        <strain evidence="12">IAP13</strain>
    </source>
</reference>
<comment type="cofactor">
    <cofactor evidence="1">
        <name>[4Fe-4S] cluster</name>
        <dbReference type="ChEBI" id="CHEBI:49883"/>
    </cofactor>
</comment>
<organism evidence="12 13">
    <name type="scientific">Candidatus Endonucleibacter bathymodioli</name>
    <dbReference type="NCBI Taxonomy" id="539814"/>
    <lineage>
        <taxon>Bacteria</taxon>
        <taxon>Pseudomonadati</taxon>
        <taxon>Pseudomonadota</taxon>
        <taxon>Gammaproteobacteria</taxon>
        <taxon>Oceanospirillales</taxon>
        <taxon>Endozoicomonadaceae</taxon>
        <taxon>Candidatus Endonucleibacter</taxon>
    </lineage>
</organism>
<dbReference type="PANTHER" id="PTHR30573:SF0">
    <property type="entry name" value="QUINOLINATE SYNTHASE, CHLOROPLASTIC"/>
    <property type="match status" value="1"/>
</dbReference>
<comment type="caution">
    <text evidence="12">The sequence shown here is derived from an EMBL/GenBank/DDBJ whole genome shotgun (WGS) entry which is preliminary data.</text>
</comment>
<dbReference type="EMBL" id="JASXSV010000008">
    <property type="protein sequence ID" value="MDP0588913.1"/>
    <property type="molecule type" value="Genomic_DNA"/>
</dbReference>
<dbReference type="EC" id="2.5.1.72" evidence="3 11"/>
<dbReference type="GO" id="GO:0005829">
    <property type="term" value="C:cytosol"/>
    <property type="evidence" value="ECO:0007669"/>
    <property type="project" value="TreeGrafter"/>
</dbReference>
<evidence type="ECO:0000256" key="5">
    <source>
        <dbReference type="ARBA" id="ARBA00022490"/>
    </source>
</evidence>
<dbReference type="AlphaFoldDB" id="A0AA90SXU1"/>
<dbReference type="GO" id="GO:0051539">
    <property type="term" value="F:4 iron, 4 sulfur cluster binding"/>
    <property type="evidence" value="ECO:0007669"/>
    <property type="project" value="UniProtKB-KW"/>
</dbReference>
<evidence type="ECO:0000256" key="9">
    <source>
        <dbReference type="ARBA" id="ARBA00023004"/>
    </source>
</evidence>
<evidence type="ECO:0000256" key="10">
    <source>
        <dbReference type="ARBA" id="ARBA00023014"/>
    </source>
</evidence>
<dbReference type="InterPro" id="IPR003473">
    <property type="entry name" value="NadA"/>
</dbReference>
<dbReference type="GO" id="GO:0034628">
    <property type="term" value="P:'de novo' NAD+ biosynthetic process from L-aspartate"/>
    <property type="evidence" value="ECO:0007669"/>
    <property type="project" value="TreeGrafter"/>
</dbReference>
<dbReference type="Gene3D" id="3.40.50.10800">
    <property type="entry name" value="NadA-like"/>
    <property type="match status" value="3"/>
</dbReference>
<proteinExistence type="predicted"/>
<dbReference type="InterPro" id="IPR036094">
    <property type="entry name" value="NadA_sf"/>
</dbReference>
<keyword evidence="8" id="KW-0479">Metal-binding</keyword>
<sequence length="336" mass="37190">MVQDHFRDEVVEGADLAGNEAKKVRISQLLSRKNAVLIAHYYTDPYVQELADETHGFIGDSLEMARFGSRHKASTLIIAGVRFMGETASILSPEKCVLMPTLEATCSLDIGCPIEEFSAFCDQHPDREVVVYANTSAAVKARADWVVTSSCALDIVDYLDSEGKKIIWAPDKYLGRYIEQQTGADMLLWNSSCVVHEEFRAQGIADLKQVYHDAAVLVHPESPEAVVAMADVVGSTSALLKASKELPHQRFIVATDRGIFYKMKQASPYKEFIEAPSAGNGATCKSCGHCPWMEMNTLDGLLQCLEQPSVINKIEVPENIRSRALIPLERMLKFSM</sequence>
<keyword evidence="6" id="KW-0662">Pyridine nucleotide biosynthesis</keyword>
<dbReference type="PANTHER" id="PTHR30573">
    <property type="entry name" value="QUINOLINATE SYNTHETASE A"/>
    <property type="match status" value="1"/>
</dbReference>
<evidence type="ECO:0000256" key="4">
    <source>
        <dbReference type="ARBA" id="ARBA00022485"/>
    </source>
</evidence>
<dbReference type="GO" id="GO:0008987">
    <property type="term" value="F:quinolinate synthetase A activity"/>
    <property type="evidence" value="ECO:0007669"/>
    <property type="project" value="UniProtKB-UniRule"/>
</dbReference>
<accession>A0AA90SXU1</accession>
<keyword evidence="13" id="KW-1185">Reference proteome</keyword>